<dbReference type="EMBL" id="BBSC01000005">
    <property type="protein sequence ID" value="GAM75943.1"/>
    <property type="molecule type" value="Genomic_DNA"/>
</dbReference>
<organism evidence="2 3">
    <name type="scientific">Vibrio ishigakensis</name>
    <dbReference type="NCBI Taxonomy" id="1481914"/>
    <lineage>
        <taxon>Bacteria</taxon>
        <taxon>Pseudomonadati</taxon>
        <taxon>Pseudomonadota</taxon>
        <taxon>Gammaproteobacteria</taxon>
        <taxon>Vibrionales</taxon>
        <taxon>Vibrionaceae</taxon>
        <taxon>Vibrio</taxon>
    </lineage>
</organism>
<protein>
    <recommendedName>
        <fullName evidence="4">Lipoprotein</fullName>
    </recommendedName>
</protein>
<accession>A0A0B8QLK4</accession>
<dbReference type="AlphaFoldDB" id="A0A0B8QLK4"/>
<dbReference type="Proteomes" id="UP000031666">
    <property type="component" value="Unassembled WGS sequence"/>
</dbReference>
<evidence type="ECO:0008006" key="4">
    <source>
        <dbReference type="Google" id="ProtNLM"/>
    </source>
</evidence>
<sequence length="316" mass="35536">MKNSRLFLSMLISTSLLGCASNNHVVQNEPVTYEEPSAINFVSALEKKTTIKPSDKLVVMIASSDLSESQRIEGILAENLPGYDIELASDQFKLYGKKAINDLVRSENPPKYLLLVTSNSASGTVNYGTDCYSDGYGTTQCQDNNSQYHAGSIKVMLMDETGPVYQSQFDVEEGGQDKRQVLGLLSSLTESSYEAQVANIIVQDWLSKEIIVPLQRRILTEPDDIVVFNDLSQCESEVNNSCRYSFDKVGYISERSFVEDIDNSYPIMSAREKEQFWANGGQKSYDTYEECHYDGGSKCFLSDEHGKYFDSKEYYF</sequence>
<evidence type="ECO:0000313" key="3">
    <source>
        <dbReference type="Proteomes" id="UP000031666"/>
    </source>
</evidence>
<reference evidence="2 3" key="1">
    <citation type="submission" date="2015-01" db="EMBL/GenBank/DDBJ databases">
        <title>Vibrio sp. C94 JCM 19241 whole genome shotgun sequence.</title>
        <authorList>
            <person name="Sawabe T."/>
            <person name="Meirelles P."/>
            <person name="Feng G."/>
            <person name="Sayaka M."/>
            <person name="Hattori M."/>
            <person name="Ohkuma M."/>
        </authorList>
    </citation>
    <scope>NUCLEOTIDE SEQUENCE [LARGE SCALE GENOMIC DNA]</scope>
    <source>
        <strain evidence="3">JCM 19241</strain>
    </source>
</reference>
<proteinExistence type="predicted"/>
<evidence type="ECO:0000313" key="2">
    <source>
        <dbReference type="EMBL" id="GAM75943.1"/>
    </source>
</evidence>
<feature type="chain" id="PRO_5002123060" description="Lipoprotein" evidence="1">
    <location>
        <begin position="21"/>
        <end position="316"/>
    </location>
</feature>
<feature type="signal peptide" evidence="1">
    <location>
        <begin position="1"/>
        <end position="20"/>
    </location>
</feature>
<name>A0A0B8QLK4_9VIBR</name>
<reference evidence="2 3" key="2">
    <citation type="submission" date="2015-01" db="EMBL/GenBank/DDBJ databases">
        <authorList>
            <consortium name="NBRP consortium"/>
            <person name="Sawabe T."/>
            <person name="Meirelles P."/>
            <person name="Feng G."/>
            <person name="Sayaka M."/>
            <person name="Hattori M."/>
            <person name="Ohkuma M."/>
        </authorList>
    </citation>
    <scope>NUCLEOTIDE SEQUENCE [LARGE SCALE GENOMIC DNA]</scope>
    <source>
        <strain evidence="3">JCM 19241</strain>
    </source>
</reference>
<dbReference type="PROSITE" id="PS51257">
    <property type="entry name" value="PROKAR_LIPOPROTEIN"/>
    <property type="match status" value="1"/>
</dbReference>
<evidence type="ECO:0000256" key="1">
    <source>
        <dbReference type="SAM" id="SignalP"/>
    </source>
</evidence>
<keyword evidence="1" id="KW-0732">Signal</keyword>
<gene>
    <name evidence="2" type="ORF">JCM19241_241</name>
</gene>
<comment type="caution">
    <text evidence="2">The sequence shown here is derived from an EMBL/GenBank/DDBJ whole genome shotgun (WGS) entry which is preliminary data.</text>
</comment>